<dbReference type="RefSeq" id="WP_258383628.1">
    <property type="nucleotide sequence ID" value="NZ_CP091430.1"/>
</dbReference>
<reference evidence="3" key="1">
    <citation type="submission" date="2022-01" db="EMBL/GenBank/DDBJ databases">
        <title>Paenibacillus spongiae sp. nov., isolated from marine sponge.</title>
        <authorList>
            <person name="Li Z."/>
            <person name="Zhang M."/>
        </authorList>
    </citation>
    <scope>NUCLEOTIDE SEQUENCE</scope>
    <source>
        <strain evidence="3">PHS-Z3</strain>
    </source>
</reference>
<evidence type="ECO:0000313" key="3">
    <source>
        <dbReference type="EMBL" id="UVI27540.1"/>
    </source>
</evidence>
<protein>
    <submittedName>
        <fullName evidence="3">GyrI-like domain-containing protein</fullName>
    </submittedName>
</protein>
<organism evidence="3 4">
    <name type="scientific">Paenibacillus spongiae</name>
    <dbReference type="NCBI Taxonomy" id="2909671"/>
    <lineage>
        <taxon>Bacteria</taxon>
        <taxon>Bacillati</taxon>
        <taxon>Bacillota</taxon>
        <taxon>Bacilli</taxon>
        <taxon>Bacillales</taxon>
        <taxon>Paenibacillaceae</taxon>
        <taxon>Paenibacillus</taxon>
    </lineage>
</organism>
<dbReference type="EMBL" id="CP091430">
    <property type="protein sequence ID" value="UVI27540.1"/>
    <property type="molecule type" value="Genomic_DNA"/>
</dbReference>
<gene>
    <name evidence="3" type="ORF">L1F29_18910</name>
</gene>
<accession>A0ABY5S4P8</accession>
<evidence type="ECO:0000256" key="1">
    <source>
        <dbReference type="SAM" id="MobiDB-lite"/>
    </source>
</evidence>
<dbReference type="SUPFAM" id="SSF55136">
    <property type="entry name" value="Probable bacterial effector-binding domain"/>
    <property type="match status" value="1"/>
</dbReference>
<dbReference type="Proteomes" id="UP001057877">
    <property type="component" value="Chromosome"/>
</dbReference>
<dbReference type="InterPro" id="IPR010499">
    <property type="entry name" value="AraC_E-bd"/>
</dbReference>
<evidence type="ECO:0000313" key="4">
    <source>
        <dbReference type="Proteomes" id="UP001057877"/>
    </source>
</evidence>
<dbReference type="Pfam" id="PF14526">
    <property type="entry name" value="Cass2"/>
    <property type="match status" value="1"/>
</dbReference>
<evidence type="ECO:0000259" key="2">
    <source>
        <dbReference type="SMART" id="SM00871"/>
    </source>
</evidence>
<sequence>MIQPLRGTYEDGNEAEAGSCPESYRPSRVPGAFKLLRGMPQDDKMEAGTMNDGPGTITVVERPEMNAIVLKTIRNGRDVREAWREIEQVMTDHPDRLHKDQGLVFIPEWQWTTSIETLWVGVEVASLEHIPQGFETMSIPARKFARTTVRGDRTRMDHTYDALWKWFDTEGYKRDMTESSYGYELNRLSPVNPFHIPADKINDFDFDIYAPILSN</sequence>
<keyword evidence="4" id="KW-1185">Reference proteome</keyword>
<feature type="region of interest" description="Disordered" evidence="1">
    <location>
        <begin position="1"/>
        <end position="26"/>
    </location>
</feature>
<dbReference type="Gene3D" id="3.20.80.10">
    <property type="entry name" value="Regulatory factor, effector binding domain"/>
    <property type="match status" value="1"/>
</dbReference>
<dbReference type="InterPro" id="IPR029441">
    <property type="entry name" value="Cass2"/>
</dbReference>
<name>A0ABY5S4P8_9BACL</name>
<dbReference type="SMART" id="SM00871">
    <property type="entry name" value="AraC_E_bind"/>
    <property type="match status" value="1"/>
</dbReference>
<proteinExistence type="predicted"/>
<feature type="domain" description="AraC effector-binding" evidence="2">
    <location>
        <begin position="55"/>
        <end position="213"/>
    </location>
</feature>
<dbReference type="InterPro" id="IPR011256">
    <property type="entry name" value="Reg_factor_effector_dom_sf"/>
</dbReference>